<dbReference type="AlphaFoldDB" id="A0A918UNR7"/>
<dbReference type="RefSeq" id="WP_190122169.1">
    <property type="nucleotide sequence ID" value="NZ_BMWG01000003.1"/>
</dbReference>
<protein>
    <submittedName>
        <fullName evidence="1">Uncharacterized protein</fullName>
    </submittedName>
</protein>
<name>A0A918UNR7_9ACTN</name>
<evidence type="ECO:0000313" key="1">
    <source>
        <dbReference type="EMBL" id="GGZ23247.1"/>
    </source>
</evidence>
<reference evidence="1" key="1">
    <citation type="journal article" date="2014" name="Int. J. Syst. Evol. Microbiol.">
        <title>Complete genome sequence of Corynebacterium casei LMG S-19264T (=DSM 44701T), isolated from a smear-ripened cheese.</title>
        <authorList>
            <consortium name="US DOE Joint Genome Institute (JGI-PGF)"/>
            <person name="Walter F."/>
            <person name="Albersmeier A."/>
            <person name="Kalinowski J."/>
            <person name="Ruckert C."/>
        </authorList>
    </citation>
    <scope>NUCLEOTIDE SEQUENCE</scope>
    <source>
        <strain evidence="1">JCM 4988</strain>
    </source>
</reference>
<accession>A0A918UNR7</accession>
<comment type="caution">
    <text evidence="1">The sequence shown here is derived from an EMBL/GenBank/DDBJ whole genome shotgun (WGS) entry which is preliminary data.</text>
</comment>
<evidence type="ECO:0000313" key="2">
    <source>
        <dbReference type="Proteomes" id="UP000630936"/>
    </source>
</evidence>
<dbReference type="Proteomes" id="UP000630936">
    <property type="component" value="Unassembled WGS sequence"/>
</dbReference>
<reference evidence="1" key="2">
    <citation type="submission" date="2020-09" db="EMBL/GenBank/DDBJ databases">
        <authorList>
            <person name="Sun Q."/>
            <person name="Ohkuma M."/>
        </authorList>
    </citation>
    <scope>NUCLEOTIDE SEQUENCE</scope>
    <source>
        <strain evidence="1">JCM 4988</strain>
    </source>
</reference>
<gene>
    <name evidence="1" type="ORF">GCM10010387_15450</name>
</gene>
<keyword evidence="2" id="KW-1185">Reference proteome</keyword>
<sequence length="150" mass="16020">MTNGTLLSDAEIIVRGIGLGGSADIAAAVRTAELEGPLTPDRIERLAHSDWGPARVEELLTRPVPEGCEQVGLARIYPLVDQRGSDARLLAASGYGWLPGSYATREAALLAYGYVLGGEGSGYLEDLRDKITRGERRPIVADDLVAFARN</sequence>
<organism evidence="1 2">
    <name type="scientific">Streptomyces inusitatus</name>
    <dbReference type="NCBI Taxonomy" id="68221"/>
    <lineage>
        <taxon>Bacteria</taxon>
        <taxon>Bacillati</taxon>
        <taxon>Actinomycetota</taxon>
        <taxon>Actinomycetes</taxon>
        <taxon>Kitasatosporales</taxon>
        <taxon>Streptomycetaceae</taxon>
        <taxon>Streptomyces</taxon>
    </lineage>
</organism>
<dbReference type="EMBL" id="BMWG01000003">
    <property type="protein sequence ID" value="GGZ23247.1"/>
    <property type="molecule type" value="Genomic_DNA"/>
</dbReference>
<proteinExistence type="predicted"/>